<sequence length="152" mass="16742">MLGTNIIASSNELVAQTNNANHLVELCSLAALGKIHSKVALDIINWDFCHFLALVIDRDETPISRDIFDTTVVNVVEAEKSAHRTLQFPNDKKSIRKFALWIGPVPGSAQLPMVLKVRRSDLNGPGLLSESIYQKSLTNQGAPQCHQDVIVE</sequence>
<reference evidence="1 2" key="1">
    <citation type="submission" date="2024-01" db="EMBL/GenBank/DDBJ databases">
        <authorList>
            <person name="Waweru B."/>
        </authorList>
    </citation>
    <scope>NUCLEOTIDE SEQUENCE [LARGE SCALE GENOMIC DNA]</scope>
</reference>
<dbReference type="AlphaFoldDB" id="A0AAV1SPM0"/>
<proteinExistence type="predicted"/>
<dbReference type="EMBL" id="CAWUPB010001194">
    <property type="protein sequence ID" value="CAK7353870.1"/>
    <property type="molecule type" value="Genomic_DNA"/>
</dbReference>
<protein>
    <submittedName>
        <fullName evidence="1">Uncharacterized protein</fullName>
    </submittedName>
</protein>
<organism evidence="1 2">
    <name type="scientific">Dovyalis caffra</name>
    <dbReference type="NCBI Taxonomy" id="77055"/>
    <lineage>
        <taxon>Eukaryota</taxon>
        <taxon>Viridiplantae</taxon>
        <taxon>Streptophyta</taxon>
        <taxon>Embryophyta</taxon>
        <taxon>Tracheophyta</taxon>
        <taxon>Spermatophyta</taxon>
        <taxon>Magnoliopsida</taxon>
        <taxon>eudicotyledons</taxon>
        <taxon>Gunneridae</taxon>
        <taxon>Pentapetalae</taxon>
        <taxon>rosids</taxon>
        <taxon>fabids</taxon>
        <taxon>Malpighiales</taxon>
        <taxon>Salicaceae</taxon>
        <taxon>Flacourtieae</taxon>
        <taxon>Dovyalis</taxon>
    </lineage>
</organism>
<comment type="caution">
    <text evidence="1">The sequence shown here is derived from an EMBL/GenBank/DDBJ whole genome shotgun (WGS) entry which is preliminary data.</text>
</comment>
<name>A0AAV1SPM0_9ROSI</name>
<evidence type="ECO:0000313" key="2">
    <source>
        <dbReference type="Proteomes" id="UP001314170"/>
    </source>
</evidence>
<keyword evidence="2" id="KW-1185">Reference proteome</keyword>
<accession>A0AAV1SPM0</accession>
<evidence type="ECO:0000313" key="1">
    <source>
        <dbReference type="EMBL" id="CAK7353870.1"/>
    </source>
</evidence>
<gene>
    <name evidence="1" type="ORF">DCAF_LOCUS24949</name>
</gene>
<dbReference type="Proteomes" id="UP001314170">
    <property type="component" value="Unassembled WGS sequence"/>
</dbReference>